<accession>A0A840AH10</accession>
<dbReference type="AlphaFoldDB" id="A0A840AH10"/>
<organism evidence="3 4">
    <name type="scientific">Roseococcus suduntuyensis</name>
    <dbReference type="NCBI Taxonomy" id="455361"/>
    <lineage>
        <taxon>Bacteria</taxon>
        <taxon>Pseudomonadati</taxon>
        <taxon>Pseudomonadota</taxon>
        <taxon>Alphaproteobacteria</taxon>
        <taxon>Acetobacterales</taxon>
        <taxon>Roseomonadaceae</taxon>
        <taxon>Roseococcus</taxon>
    </lineage>
</organism>
<sequence length="331" mass="34475">MPIPRRALGAAGAALLAAPNLAAPGLARAQSWSPTRPVRLVVGFPPGGSGDFIARTLSEPLREALGQAVVVDNRPGAGSNIASEAVARAEPDGHTLLLGGNFSHAVNPALYARIPFHPVRDFTAITRLTDLPTILAVRPQLGITTLAQLIERVRAEPGRWNYATPGNGTPSHLAGVMLAKAANINLTHVPFRGGAPSLQAVLSGDVELLIGTPPVALPPVRGGQLRALSLTTREASPVIEGIPGTGTAGLPGLNIGGWWGLWAPAGLPEPIRQRVFEAARRITADPGVRERLAREGLQGLASESPAAFDAFIAEEIPFWAEVVRAAGARVD</sequence>
<keyword evidence="3" id="KW-0675">Receptor</keyword>
<feature type="chain" id="PRO_5032603534" evidence="2">
    <location>
        <begin position="23"/>
        <end position="331"/>
    </location>
</feature>
<dbReference type="CDD" id="cd13578">
    <property type="entry name" value="PBP2_Bug27"/>
    <property type="match status" value="1"/>
</dbReference>
<keyword evidence="2" id="KW-0732">Signal</keyword>
<dbReference type="Pfam" id="PF03401">
    <property type="entry name" value="TctC"/>
    <property type="match status" value="1"/>
</dbReference>
<evidence type="ECO:0000313" key="3">
    <source>
        <dbReference type="EMBL" id="MBB3899454.1"/>
    </source>
</evidence>
<dbReference type="Gene3D" id="3.40.190.10">
    <property type="entry name" value="Periplasmic binding protein-like II"/>
    <property type="match status" value="1"/>
</dbReference>
<evidence type="ECO:0000313" key="4">
    <source>
        <dbReference type="Proteomes" id="UP000553193"/>
    </source>
</evidence>
<dbReference type="PANTHER" id="PTHR42928">
    <property type="entry name" value="TRICARBOXYLATE-BINDING PROTEIN"/>
    <property type="match status" value="1"/>
</dbReference>
<dbReference type="PIRSF" id="PIRSF017082">
    <property type="entry name" value="YflP"/>
    <property type="match status" value="1"/>
</dbReference>
<gene>
    <name evidence="3" type="ORF">GGQ83_002906</name>
</gene>
<dbReference type="RefSeq" id="WP_184385231.1">
    <property type="nucleotide sequence ID" value="NZ_JACIDJ010000005.1"/>
</dbReference>
<comment type="caution">
    <text evidence="3">The sequence shown here is derived from an EMBL/GenBank/DDBJ whole genome shotgun (WGS) entry which is preliminary data.</text>
</comment>
<comment type="similarity">
    <text evidence="1">Belongs to the UPF0065 (bug) family.</text>
</comment>
<evidence type="ECO:0000256" key="2">
    <source>
        <dbReference type="SAM" id="SignalP"/>
    </source>
</evidence>
<dbReference type="Gene3D" id="3.40.190.150">
    <property type="entry name" value="Bordetella uptake gene, domain 1"/>
    <property type="match status" value="1"/>
</dbReference>
<proteinExistence type="inferred from homology"/>
<evidence type="ECO:0000256" key="1">
    <source>
        <dbReference type="ARBA" id="ARBA00006987"/>
    </source>
</evidence>
<name>A0A840AH10_9PROT</name>
<dbReference type="InterPro" id="IPR005064">
    <property type="entry name" value="BUG"/>
</dbReference>
<dbReference type="PANTHER" id="PTHR42928:SF5">
    <property type="entry name" value="BLR1237 PROTEIN"/>
    <property type="match status" value="1"/>
</dbReference>
<feature type="signal peptide" evidence="2">
    <location>
        <begin position="1"/>
        <end position="22"/>
    </location>
</feature>
<dbReference type="EMBL" id="JACIDJ010000005">
    <property type="protein sequence ID" value="MBB3899454.1"/>
    <property type="molecule type" value="Genomic_DNA"/>
</dbReference>
<keyword evidence="4" id="KW-1185">Reference proteome</keyword>
<dbReference type="InterPro" id="IPR042100">
    <property type="entry name" value="Bug_dom1"/>
</dbReference>
<dbReference type="Proteomes" id="UP000553193">
    <property type="component" value="Unassembled WGS sequence"/>
</dbReference>
<dbReference type="SUPFAM" id="SSF53850">
    <property type="entry name" value="Periplasmic binding protein-like II"/>
    <property type="match status" value="1"/>
</dbReference>
<protein>
    <submittedName>
        <fullName evidence="3">Tripartite-type tricarboxylate transporter receptor subunit TctC</fullName>
    </submittedName>
</protein>
<reference evidence="3 4" key="1">
    <citation type="submission" date="2020-08" db="EMBL/GenBank/DDBJ databases">
        <title>Genomic Encyclopedia of Type Strains, Phase IV (KMG-IV): sequencing the most valuable type-strain genomes for metagenomic binning, comparative biology and taxonomic classification.</title>
        <authorList>
            <person name="Goeker M."/>
        </authorList>
    </citation>
    <scope>NUCLEOTIDE SEQUENCE [LARGE SCALE GENOMIC DNA]</scope>
    <source>
        <strain evidence="3 4">DSM 19979</strain>
    </source>
</reference>